<dbReference type="GO" id="GO:0004741">
    <property type="term" value="F:[pyruvate dehydrogenase (acetyl-transferring)]-phosphatase activity"/>
    <property type="evidence" value="ECO:0007669"/>
    <property type="project" value="TreeGrafter"/>
</dbReference>
<evidence type="ECO:0000313" key="3">
    <source>
        <dbReference type="Proteomes" id="UP000076154"/>
    </source>
</evidence>
<dbReference type="EMBL" id="LUEZ02000041">
    <property type="protein sequence ID" value="RDB25197.1"/>
    <property type="molecule type" value="Genomic_DNA"/>
</dbReference>
<organism evidence="2 3">
    <name type="scientific">Hypsizygus marmoreus</name>
    <name type="common">White beech mushroom</name>
    <name type="synonym">Agaricus marmoreus</name>
    <dbReference type="NCBI Taxonomy" id="39966"/>
    <lineage>
        <taxon>Eukaryota</taxon>
        <taxon>Fungi</taxon>
        <taxon>Dikarya</taxon>
        <taxon>Basidiomycota</taxon>
        <taxon>Agaricomycotina</taxon>
        <taxon>Agaricomycetes</taxon>
        <taxon>Agaricomycetidae</taxon>
        <taxon>Agaricales</taxon>
        <taxon>Tricholomatineae</taxon>
        <taxon>Lyophyllaceae</taxon>
        <taxon>Hypsizygus</taxon>
    </lineage>
</organism>
<dbReference type="InterPro" id="IPR001932">
    <property type="entry name" value="PPM-type_phosphatase-like_dom"/>
</dbReference>
<sequence length="440" mass="48912">MNIISLPAASSSENLQALAEVSDFGLTDMGYSGQGPWPYRILQEPLLTEELARMSKAKSYSSGVDVVSLQPCPSHVSRSQDRYVVEQWALPDGDWHFNGVFDGHLNHHTVDFVVRSLPNDIKEALQTVETSETSTPPARISEILHAAILRLDNAISSQFLDILPGNLQEVDDSDIRRLFHSGGSGDTANFEIAARSLGGTTLVLSLTDSRKNLWIVNLGGELTHYLALGAVLMLEDCQAVLGYRSHGTWRGARVNCVHDAKNHSELLRLRREHPNEDEVVRDNRIIGFLEPTRAIGDTWLKLPALYASRVYSNIKQPWISPEQFHRYAQRIRTPPYVSNVPDVHHHVLPDSPYFILLASDGLSSAGQQLNAQKSVERWVKVTGEALDSCSTKNCNAALCLLRDVMGGEDVDLVSRNLTVEMEEKWMDDTTILIQVGCIRG</sequence>
<dbReference type="SMART" id="SM00332">
    <property type="entry name" value="PP2Cc"/>
    <property type="match status" value="1"/>
</dbReference>
<evidence type="ECO:0000313" key="2">
    <source>
        <dbReference type="EMBL" id="RDB25197.1"/>
    </source>
</evidence>
<dbReference type="GO" id="GO:0005739">
    <property type="term" value="C:mitochondrion"/>
    <property type="evidence" value="ECO:0007669"/>
    <property type="project" value="TreeGrafter"/>
</dbReference>
<dbReference type="CDD" id="cd00143">
    <property type="entry name" value="PP2Cc"/>
    <property type="match status" value="1"/>
</dbReference>
<dbReference type="SUPFAM" id="SSF81606">
    <property type="entry name" value="PP2C-like"/>
    <property type="match status" value="1"/>
</dbReference>
<name>A0A369JXD2_HYPMA</name>
<keyword evidence="3" id="KW-1185">Reference proteome</keyword>
<dbReference type="PROSITE" id="PS51746">
    <property type="entry name" value="PPM_2"/>
    <property type="match status" value="1"/>
</dbReference>
<comment type="caution">
    <text evidence="2">The sequence shown here is derived from an EMBL/GenBank/DDBJ whole genome shotgun (WGS) entry which is preliminary data.</text>
</comment>
<dbReference type="InterPro" id="IPR015655">
    <property type="entry name" value="PP2C"/>
</dbReference>
<gene>
    <name evidence="2" type="ORF">Hypma_008101</name>
</gene>
<dbReference type="PANTHER" id="PTHR13832:SF792">
    <property type="entry name" value="GM14286P"/>
    <property type="match status" value="1"/>
</dbReference>
<dbReference type="InParanoid" id="A0A369JXD2"/>
<proteinExistence type="predicted"/>
<dbReference type="InterPro" id="IPR036457">
    <property type="entry name" value="PPM-type-like_dom_sf"/>
</dbReference>
<dbReference type="Proteomes" id="UP000076154">
    <property type="component" value="Unassembled WGS sequence"/>
</dbReference>
<dbReference type="Gene3D" id="3.60.40.10">
    <property type="entry name" value="PPM-type phosphatase domain"/>
    <property type="match status" value="1"/>
</dbReference>
<dbReference type="Pfam" id="PF00481">
    <property type="entry name" value="PP2C"/>
    <property type="match status" value="1"/>
</dbReference>
<protein>
    <submittedName>
        <fullName evidence="2">Protein phosphatase 2C C10F6.17c</fullName>
    </submittedName>
</protein>
<evidence type="ECO:0000259" key="1">
    <source>
        <dbReference type="PROSITE" id="PS51746"/>
    </source>
</evidence>
<dbReference type="PANTHER" id="PTHR13832">
    <property type="entry name" value="PROTEIN PHOSPHATASE 2C"/>
    <property type="match status" value="1"/>
</dbReference>
<reference evidence="2" key="1">
    <citation type="submission" date="2018-04" db="EMBL/GenBank/DDBJ databases">
        <title>Whole genome sequencing of Hypsizygus marmoreus.</title>
        <authorList>
            <person name="Choi I.-G."/>
            <person name="Min B."/>
            <person name="Kim J.-G."/>
            <person name="Kim S."/>
            <person name="Oh Y.-L."/>
            <person name="Kong W.-S."/>
            <person name="Park H."/>
            <person name="Jeong J."/>
            <person name="Song E.-S."/>
        </authorList>
    </citation>
    <scope>NUCLEOTIDE SEQUENCE [LARGE SCALE GENOMIC DNA]</scope>
    <source>
        <strain evidence="2">51987-8</strain>
    </source>
</reference>
<dbReference type="OrthoDB" id="420076at2759"/>
<dbReference type="STRING" id="39966.A0A369JXD2"/>
<dbReference type="AlphaFoldDB" id="A0A369JXD2"/>
<accession>A0A369JXD2</accession>
<feature type="domain" description="PPM-type phosphatase" evidence="1">
    <location>
        <begin position="63"/>
        <end position="401"/>
    </location>
</feature>